<organism evidence="1 2">
    <name type="scientific">Oesophagostomum dentatum</name>
    <name type="common">Nodular worm</name>
    <dbReference type="NCBI Taxonomy" id="61180"/>
    <lineage>
        <taxon>Eukaryota</taxon>
        <taxon>Metazoa</taxon>
        <taxon>Ecdysozoa</taxon>
        <taxon>Nematoda</taxon>
        <taxon>Chromadorea</taxon>
        <taxon>Rhabditida</taxon>
        <taxon>Rhabditina</taxon>
        <taxon>Rhabditomorpha</taxon>
        <taxon>Strongyloidea</taxon>
        <taxon>Strongylidae</taxon>
        <taxon>Oesophagostomum</taxon>
    </lineage>
</organism>
<proteinExistence type="predicted"/>
<dbReference type="AlphaFoldDB" id="A0A0B1SUR7"/>
<dbReference type="EMBL" id="KN555459">
    <property type="protein sequence ID" value="KHJ88664.1"/>
    <property type="molecule type" value="Genomic_DNA"/>
</dbReference>
<keyword evidence="2" id="KW-1185">Reference proteome</keyword>
<gene>
    <name evidence="1" type="ORF">OESDEN_11542</name>
</gene>
<evidence type="ECO:0000313" key="2">
    <source>
        <dbReference type="Proteomes" id="UP000053660"/>
    </source>
</evidence>
<accession>A0A0B1SUR7</accession>
<dbReference type="Proteomes" id="UP000053660">
    <property type="component" value="Unassembled WGS sequence"/>
</dbReference>
<reference evidence="1 2" key="1">
    <citation type="submission" date="2014-03" db="EMBL/GenBank/DDBJ databases">
        <title>Draft genome of the hookworm Oesophagostomum dentatum.</title>
        <authorList>
            <person name="Mitreva M."/>
        </authorList>
    </citation>
    <scope>NUCLEOTIDE SEQUENCE [LARGE SCALE GENOMIC DNA]</scope>
    <source>
        <strain evidence="1 2">OD-Hann</strain>
    </source>
</reference>
<sequence>MHKKKAVVNFYRPNRALTSMEPSSSSGNFSSIARRLLLTKEMNTGSDQADPSHYVLLAGEATSSDDKPLKPLKPLKPTQVSTICIIFPI</sequence>
<name>A0A0B1SUR7_OESDE</name>
<protein>
    <submittedName>
        <fullName evidence="1">Uncharacterized protein</fullName>
    </submittedName>
</protein>
<evidence type="ECO:0000313" key="1">
    <source>
        <dbReference type="EMBL" id="KHJ88664.1"/>
    </source>
</evidence>